<dbReference type="Proteomes" id="UP000315751">
    <property type="component" value="Unassembled WGS sequence"/>
</dbReference>
<evidence type="ECO:0000313" key="2">
    <source>
        <dbReference type="Proteomes" id="UP000315751"/>
    </source>
</evidence>
<dbReference type="AlphaFoldDB" id="A0A560GWV8"/>
<reference evidence="1 2" key="1">
    <citation type="submission" date="2019-06" db="EMBL/GenBank/DDBJ databases">
        <title>Genomic Encyclopedia of Type Strains, Phase IV (KMG-V): Genome sequencing to study the core and pangenomes of soil and plant-associated prokaryotes.</title>
        <authorList>
            <person name="Whitman W."/>
        </authorList>
    </citation>
    <scope>NUCLEOTIDE SEQUENCE [LARGE SCALE GENOMIC DNA]</scope>
    <source>
        <strain evidence="1 2">BR 11622</strain>
    </source>
</reference>
<protein>
    <submittedName>
        <fullName evidence="1">Uncharacterized protein</fullName>
    </submittedName>
</protein>
<evidence type="ECO:0000313" key="1">
    <source>
        <dbReference type="EMBL" id="TWB38014.1"/>
    </source>
</evidence>
<dbReference type="EMBL" id="VITR01000013">
    <property type="protein sequence ID" value="TWB38014.1"/>
    <property type="molecule type" value="Genomic_DNA"/>
</dbReference>
<comment type="caution">
    <text evidence="1">The sequence shown here is derived from an EMBL/GenBank/DDBJ whole genome shotgun (WGS) entry which is preliminary data.</text>
</comment>
<organism evidence="1 2">
    <name type="scientific">Nitrospirillum amazonense</name>
    <dbReference type="NCBI Taxonomy" id="28077"/>
    <lineage>
        <taxon>Bacteria</taxon>
        <taxon>Pseudomonadati</taxon>
        <taxon>Pseudomonadota</taxon>
        <taxon>Alphaproteobacteria</taxon>
        <taxon>Rhodospirillales</taxon>
        <taxon>Azospirillaceae</taxon>
        <taxon>Nitrospirillum</taxon>
    </lineage>
</organism>
<name>A0A560GWV8_9PROT</name>
<proteinExistence type="predicted"/>
<sequence length="152" mass="16748">MLIVAGCGGSKDRDALKLAVTSLRSDFSVGISIVKLTEKLSNIKTLIKVAEDSKSLNTIQDIAANHLILTGVNVISALSDNFGCHNQLNDYEYQPKGTYCDYQMKEHLRAIGFDQKRIEEIINTGSVNRKELVGETLSFLDKQAELAESTLK</sequence>
<gene>
    <name evidence="1" type="ORF">FBZ90_1135</name>
</gene>
<keyword evidence="2" id="KW-1185">Reference proteome</keyword>
<accession>A0A560GWV8</accession>